<accession>A0ABV8F673</accession>
<dbReference type="RefSeq" id="WP_386193729.1">
    <property type="nucleotide sequence ID" value="NZ_JBHSBC010000032.1"/>
</dbReference>
<gene>
    <name evidence="1" type="ORF">ACFOYY_28790</name>
</gene>
<sequence>MTVLLPPQELRALLGAALPSTYDADTIEPTVSTLFTPAGHRRALDVDTTVVKGGRGAGKTFWFRSLRDDRLRAVAASEYLIDRLARVRVDAGYGAAIDSDLYPGPGELHHLVGRDVAAHDVWNTVLLAALGVPDLKSVLSWEERIRWVREHPMARDRVIADADRQARTDGTLRMILFDALEHLHRDRRHADQLVAGILQLALEVRLRTQNIRFKVFIRPDMLDGALLSFPDASKLTSNAANLTWSPPNLYGLLFHHLGNVSTTEAERFRASVPGWTEPTPGRHLPPPSLLGDEDQQTALFTAIAGPYMGANFRKGHTYTWLPNHLMDGAEQVSPRSFLNALAKAVEETEARYATHPYAIHHEGIRRGVQAASTTRVEEIREDLPWVQTAIAPLAGQQVPIDESLVIGLWTDHELTESLQRQMTGTVGSEAVRTGPRNPDRYPDLIGELIDLGVMRRRKDGRIDLPDVYRVAFSIGRKGGVPRVRT</sequence>
<evidence type="ECO:0000313" key="1">
    <source>
        <dbReference type="EMBL" id="MFC3984163.1"/>
    </source>
</evidence>
<organism evidence="1 2">
    <name type="scientific">Streptosporangium jomthongense</name>
    <dbReference type="NCBI Taxonomy" id="1193683"/>
    <lineage>
        <taxon>Bacteria</taxon>
        <taxon>Bacillati</taxon>
        <taxon>Actinomycetota</taxon>
        <taxon>Actinomycetes</taxon>
        <taxon>Streptosporangiales</taxon>
        <taxon>Streptosporangiaceae</taxon>
        <taxon>Streptosporangium</taxon>
    </lineage>
</organism>
<keyword evidence="2" id="KW-1185">Reference proteome</keyword>
<protein>
    <recommendedName>
        <fullName evidence="3">ATP-binding protein</fullName>
    </recommendedName>
</protein>
<dbReference type="EMBL" id="JBHSBC010000032">
    <property type="protein sequence ID" value="MFC3984163.1"/>
    <property type="molecule type" value="Genomic_DNA"/>
</dbReference>
<evidence type="ECO:0008006" key="3">
    <source>
        <dbReference type="Google" id="ProtNLM"/>
    </source>
</evidence>
<dbReference type="Proteomes" id="UP001595698">
    <property type="component" value="Unassembled WGS sequence"/>
</dbReference>
<comment type="caution">
    <text evidence="1">The sequence shown here is derived from an EMBL/GenBank/DDBJ whole genome shotgun (WGS) entry which is preliminary data.</text>
</comment>
<proteinExistence type="predicted"/>
<evidence type="ECO:0000313" key="2">
    <source>
        <dbReference type="Proteomes" id="UP001595698"/>
    </source>
</evidence>
<name>A0ABV8F673_9ACTN</name>
<reference evidence="2" key="1">
    <citation type="journal article" date="2019" name="Int. J. Syst. Evol. Microbiol.">
        <title>The Global Catalogue of Microorganisms (GCM) 10K type strain sequencing project: providing services to taxonomists for standard genome sequencing and annotation.</title>
        <authorList>
            <consortium name="The Broad Institute Genomics Platform"/>
            <consortium name="The Broad Institute Genome Sequencing Center for Infectious Disease"/>
            <person name="Wu L."/>
            <person name="Ma J."/>
        </authorList>
    </citation>
    <scope>NUCLEOTIDE SEQUENCE [LARGE SCALE GENOMIC DNA]</scope>
    <source>
        <strain evidence="2">TBRC 7912</strain>
    </source>
</reference>